<dbReference type="Proteomes" id="UP000007947">
    <property type="component" value="Chromosome"/>
</dbReference>
<feature type="domain" description="Carbohydrate kinase PfkB" evidence="4">
    <location>
        <begin position="22"/>
        <end position="91"/>
    </location>
</feature>
<dbReference type="Pfam" id="PF00294">
    <property type="entry name" value="PfkB"/>
    <property type="match status" value="2"/>
</dbReference>
<dbReference type="eggNOG" id="COG0524">
    <property type="taxonomic scope" value="Bacteria"/>
</dbReference>
<dbReference type="PANTHER" id="PTHR43320:SF3">
    <property type="entry name" value="CARBOHYDRATE KINASE PFKB DOMAIN-CONTAINING PROTEIN"/>
    <property type="match status" value="1"/>
</dbReference>
<evidence type="ECO:0000256" key="2">
    <source>
        <dbReference type="ARBA" id="ARBA00022679"/>
    </source>
</evidence>
<proteinExistence type="inferred from homology"/>
<evidence type="ECO:0000313" key="5">
    <source>
        <dbReference type="EMBL" id="BAK35193.1"/>
    </source>
</evidence>
<dbReference type="OrthoDB" id="9795789at2"/>
<dbReference type="KEGG" id="mph:MLP_21790"/>
<gene>
    <name evidence="5" type="ordered locus">MLP_21790</name>
</gene>
<dbReference type="Gene3D" id="3.40.1190.20">
    <property type="match status" value="1"/>
</dbReference>
<dbReference type="RefSeq" id="WP_013863065.1">
    <property type="nucleotide sequence ID" value="NC_015635.1"/>
</dbReference>
<dbReference type="PROSITE" id="PS00583">
    <property type="entry name" value="PFKB_KINASES_1"/>
    <property type="match status" value="1"/>
</dbReference>
<reference evidence="5 6" key="1">
    <citation type="submission" date="2011-05" db="EMBL/GenBank/DDBJ databases">
        <title>Whole genome sequence of Microlunatus phosphovorus NM-1.</title>
        <authorList>
            <person name="Hosoyama A."/>
            <person name="Sasaki K."/>
            <person name="Harada T."/>
            <person name="Igarashi R."/>
            <person name="Kawakoshi A."/>
            <person name="Sasagawa M."/>
            <person name="Fukada J."/>
            <person name="Nakamura S."/>
            <person name="Katano Y."/>
            <person name="Hanada S."/>
            <person name="Kamagata Y."/>
            <person name="Nakamura N."/>
            <person name="Yamazaki S."/>
            <person name="Fujita N."/>
        </authorList>
    </citation>
    <scope>NUCLEOTIDE SEQUENCE [LARGE SCALE GENOMIC DNA]</scope>
    <source>
        <strain evidence="6">ATCC 700054 / DSM 10555 / JCM 9379 / NBRC 101784 / NCIMB 13414 / VKM Ac-1990 / NM-1</strain>
    </source>
</reference>
<evidence type="ECO:0000256" key="3">
    <source>
        <dbReference type="ARBA" id="ARBA00022777"/>
    </source>
</evidence>
<evidence type="ECO:0000313" key="6">
    <source>
        <dbReference type="Proteomes" id="UP000007947"/>
    </source>
</evidence>
<name>F5XEH7_MICPN</name>
<dbReference type="InterPro" id="IPR029056">
    <property type="entry name" value="Ribokinase-like"/>
</dbReference>
<feature type="domain" description="Carbohydrate kinase PfkB" evidence="4">
    <location>
        <begin position="164"/>
        <end position="254"/>
    </location>
</feature>
<keyword evidence="2 5" id="KW-0808">Transferase</keyword>
<accession>F5XEH7</accession>
<dbReference type="HOGENOM" id="CLU_027634_13_0_11"/>
<keyword evidence="3 5" id="KW-0418">Kinase</keyword>
<dbReference type="PROSITE" id="PS00584">
    <property type="entry name" value="PFKB_KINASES_2"/>
    <property type="match status" value="1"/>
</dbReference>
<dbReference type="EC" id="2.7.1.-" evidence="5"/>
<protein>
    <submittedName>
        <fullName evidence="5">Putative carbohydrate kinase</fullName>
        <ecNumber evidence="5">2.7.1.-</ecNumber>
    </submittedName>
</protein>
<dbReference type="STRING" id="1032480.MLP_21790"/>
<dbReference type="InterPro" id="IPR002173">
    <property type="entry name" value="Carboh/pur_kinase_PfkB_CS"/>
</dbReference>
<dbReference type="PANTHER" id="PTHR43320">
    <property type="entry name" value="SUGAR KINASE"/>
    <property type="match status" value="1"/>
</dbReference>
<dbReference type="AlphaFoldDB" id="F5XEH7"/>
<evidence type="ECO:0000256" key="1">
    <source>
        <dbReference type="ARBA" id="ARBA00010688"/>
    </source>
</evidence>
<dbReference type="InterPro" id="IPR052700">
    <property type="entry name" value="Carb_kinase_PfkB-like"/>
</dbReference>
<dbReference type="InterPro" id="IPR011611">
    <property type="entry name" value="PfkB_dom"/>
</dbReference>
<evidence type="ECO:0000259" key="4">
    <source>
        <dbReference type="Pfam" id="PF00294"/>
    </source>
</evidence>
<dbReference type="SUPFAM" id="SSF53613">
    <property type="entry name" value="Ribokinase-like"/>
    <property type="match status" value="1"/>
</dbReference>
<sequence length="258" mass="25986">MRRVAAVGDNTIDRYLGGPLLIGGNAVNVAVQLRLLGSPVSYFGAVGADEDGRLIADALDGHGVGTAGLVVAEGSTALTEIRLTTDGDRVFEREDFGVTAGYCPSAADLDLIAGHDWVHLGMVPQAAALVARLRTLNPRVTISQDCAVSSGFANLDVAFCSVGEDEPGAQHAAEEALTGGAALAVVTMGALGVLACTGGQSWRCAATPAEVVDTTGAGDSFIAGFIAARLDLAPVPDALEAGTRAAASTCGHLGGFPQ</sequence>
<dbReference type="GO" id="GO:0016301">
    <property type="term" value="F:kinase activity"/>
    <property type="evidence" value="ECO:0007669"/>
    <property type="project" value="UniProtKB-KW"/>
</dbReference>
<comment type="similarity">
    <text evidence="1">Belongs to the carbohydrate kinase PfkB family.</text>
</comment>
<keyword evidence="6" id="KW-1185">Reference proteome</keyword>
<dbReference type="EMBL" id="AP012204">
    <property type="protein sequence ID" value="BAK35193.1"/>
    <property type="molecule type" value="Genomic_DNA"/>
</dbReference>
<organism evidence="5 6">
    <name type="scientific">Microlunatus phosphovorus (strain ATCC 700054 / DSM 10555 / JCM 9379 / NBRC 101784 / NCIMB 13414 / VKM Ac-1990 / NM-1)</name>
    <dbReference type="NCBI Taxonomy" id="1032480"/>
    <lineage>
        <taxon>Bacteria</taxon>
        <taxon>Bacillati</taxon>
        <taxon>Actinomycetota</taxon>
        <taxon>Actinomycetes</taxon>
        <taxon>Propionibacteriales</taxon>
        <taxon>Propionibacteriaceae</taxon>
        <taxon>Microlunatus</taxon>
    </lineage>
</organism>